<evidence type="ECO:0000313" key="3">
    <source>
        <dbReference type="EMBL" id="PKY58061.1"/>
    </source>
</evidence>
<dbReference type="VEuPathDB" id="FungiDB:FUN_005313"/>
<accession>A0A2I1HGQ5</accession>
<proteinExistence type="predicted"/>
<keyword evidence="4" id="KW-1185">Reference proteome</keyword>
<reference evidence="3 4" key="1">
    <citation type="submission" date="2015-10" db="EMBL/GenBank/DDBJ databases">
        <title>Genome analyses suggest a sexual origin of heterokaryosis in a supposedly ancient asexual fungus.</title>
        <authorList>
            <person name="Ropars J."/>
            <person name="Sedzielewska K."/>
            <person name="Noel J."/>
            <person name="Charron P."/>
            <person name="Farinelli L."/>
            <person name="Marton T."/>
            <person name="Kruger M."/>
            <person name="Pelin A."/>
            <person name="Brachmann A."/>
            <person name="Corradi N."/>
        </authorList>
    </citation>
    <scope>NUCLEOTIDE SEQUENCE [LARGE SCALE GENOMIC DNA]</scope>
    <source>
        <strain evidence="3 4">A4</strain>
    </source>
</reference>
<feature type="domain" description="DUF8211" evidence="2">
    <location>
        <begin position="5"/>
        <end position="53"/>
    </location>
</feature>
<evidence type="ECO:0000313" key="4">
    <source>
        <dbReference type="Proteomes" id="UP000234323"/>
    </source>
</evidence>
<gene>
    <name evidence="3" type="ORF">RhiirA4_479641</name>
</gene>
<organism evidence="3 4">
    <name type="scientific">Rhizophagus irregularis</name>
    <dbReference type="NCBI Taxonomy" id="588596"/>
    <lineage>
        <taxon>Eukaryota</taxon>
        <taxon>Fungi</taxon>
        <taxon>Fungi incertae sedis</taxon>
        <taxon>Mucoromycota</taxon>
        <taxon>Glomeromycotina</taxon>
        <taxon>Glomeromycetes</taxon>
        <taxon>Glomerales</taxon>
        <taxon>Glomeraceae</taxon>
        <taxon>Rhizophagus</taxon>
    </lineage>
</organism>
<dbReference type="InterPro" id="IPR058524">
    <property type="entry name" value="DUF8211"/>
</dbReference>
<evidence type="ECO:0000256" key="1">
    <source>
        <dbReference type="SAM" id="MobiDB-lite"/>
    </source>
</evidence>
<name>A0A2I1HGQ5_9GLOM</name>
<comment type="caution">
    <text evidence="3">The sequence shown here is derived from an EMBL/GenBank/DDBJ whole genome shotgun (WGS) entry which is preliminary data.</text>
</comment>
<sequence>SNLQPDATRDDKFLAAKRKTFLFDEEQHICKKLKHLSYKKRFIIPSQSYYNFSLPFPDQDIGIIPVQPVKDNDVPTDELIASTDPLLDKVPSHLIPLIPEDPIYAGGLFSQPPSRKVIKKNLQPLMVGSDAWLAHMEQIYKQHEAQERYKEHLLACGIKWDIDPDRGEYRNDSLQVLMAYTDAFHDYELKKLEIASRPPVLPVTKNMNKKKQKKKNKQVDNASTSTPMPAIMTDNEILEELHSTVMDREHGIVYHYKQATLYQPELMVMDVNLTKRRADINGNLDIHYGLHMTKKVCIALNRLGSDISSSDDTK</sequence>
<feature type="region of interest" description="Disordered" evidence="1">
    <location>
        <begin position="206"/>
        <end position="229"/>
    </location>
</feature>
<feature type="non-terminal residue" evidence="3">
    <location>
        <position position="1"/>
    </location>
</feature>
<dbReference type="Pfam" id="PF26638">
    <property type="entry name" value="DUF8211"/>
    <property type="match status" value="1"/>
</dbReference>
<feature type="compositionally biased region" description="Basic residues" evidence="1">
    <location>
        <begin position="207"/>
        <end position="216"/>
    </location>
</feature>
<dbReference type="EMBL" id="LLXI01002826">
    <property type="protein sequence ID" value="PKY58061.1"/>
    <property type="molecule type" value="Genomic_DNA"/>
</dbReference>
<evidence type="ECO:0000259" key="2">
    <source>
        <dbReference type="Pfam" id="PF26638"/>
    </source>
</evidence>
<dbReference type="AlphaFoldDB" id="A0A2I1HGQ5"/>
<dbReference type="Proteomes" id="UP000234323">
    <property type="component" value="Unassembled WGS sequence"/>
</dbReference>
<protein>
    <recommendedName>
        <fullName evidence="2">DUF8211 domain-containing protein</fullName>
    </recommendedName>
</protein>